<dbReference type="EMBL" id="CP101988">
    <property type="protein sequence ID" value="UUI76167.1"/>
    <property type="molecule type" value="Genomic_DNA"/>
</dbReference>
<dbReference type="InterPro" id="IPR027383">
    <property type="entry name" value="Znf_put"/>
</dbReference>
<dbReference type="RefSeq" id="WP_227570859.1">
    <property type="nucleotide sequence ID" value="NZ_CP101988.1"/>
</dbReference>
<evidence type="ECO:0000256" key="4">
    <source>
        <dbReference type="SAM" id="Phobius"/>
    </source>
</evidence>
<keyword evidence="4" id="KW-1133">Transmembrane helix</keyword>
<evidence type="ECO:0000313" key="7">
    <source>
        <dbReference type="Proteomes" id="UP001316189"/>
    </source>
</evidence>
<dbReference type="InterPro" id="IPR041916">
    <property type="entry name" value="Anti_sigma_zinc_sf"/>
</dbReference>
<protein>
    <submittedName>
        <fullName evidence="6">Zf-HC2 domain-containing protein</fullName>
    </submittedName>
</protein>
<dbReference type="Pfam" id="PF13490">
    <property type="entry name" value="zf-HC2"/>
    <property type="match status" value="1"/>
</dbReference>
<feature type="transmembrane region" description="Helical" evidence="4">
    <location>
        <begin position="118"/>
        <end position="137"/>
    </location>
</feature>
<keyword evidence="2" id="KW-0804">Transcription</keyword>
<evidence type="ECO:0000256" key="2">
    <source>
        <dbReference type="ARBA" id="ARBA00023163"/>
    </source>
</evidence>
<sequence>MTAHLGTKISALVDGQLPPGATERALAHVAGCPECAAELSAARTARSALAAACDVPPNPDLTARLLSLAGCQPAEPPTPRRDPFAQPGSSGADARAAAYTAPHAMTGDLTARRRPVRVAAAAAACVGLVCGGLFLLGDRPSVLPSSHPAQALALLGHDSAESWDQPRAAHLGLAAMLPGSSAGAAPTASEIDPSAGDLWSALSVAGWKCPVALPEGWTVTDAHVSPDGSRLEVDLAGPGMTAVLTEQPGRLDTQALEGTTQLVLGDRTLYVLSEQPWHAAWQADDLVVEVVATSGTETVHSVVAGFPGGRFDDGLQARIIRGWDTVTQALQKR</sequence>
<keyword evidence="1" id="KW-0805">Transcription regulation</keyword>
<feature type="domain" description="Putative zinc-finger" evidence="5">
    <location>
        <begin position="9"/>
        <end position="36"/>
    </location>
</feature>
<organism evidence="6 7">
    <name type="scientific">Cellulomonas chengniuliangii</name>
    <dbReference type="NCBI Taxonomy" id="2968084"/>
    <lineage>
        <taxon>Bacteria</taxon>
        <taxon>Bacillati</taxon>
        <taxon>Actinomycetota</taxon>
        <taxon>Actinomycetes</taxon>
        <taxon>Micrococcales</taxon>
        <taxon>Cellulomonadaceae</taxon>
        <taxon>Cellulomonas</taxon>
    </lineage>
</organism>
<proteinExistence type="predicted"/>
<dbReference type="Proteomes" id="UP001316189">
    <property type="component" value="Chromosome"/>
</dbReference>
<reference evidence="6 7" key="1">
    <citation type="submission" date="2022-07" db="EMBL/GenBank/DDBJ databases">
        <title>Novel species in genus cellulomonas.</title>
        <authorList>
            <person name="Ye L."/>
        </authorList>
    </citation>
    <scope>NUCLEOTIDE SEQUENCE [LARGE SCALE GENOMIC DNA]</scope>
    <source>
        <strain evidence="7">zg-Y338</strain>
    </source>
</reference>
<evidence type="ECO:0000256" key="1">
    <source>
        <dbReference type="ARBA" id="ARBA00023015"/>
    </source>
</evidence>
<evidence type="ECO:0000256" key="3">
    <source>
        <dbReference type="SAM" id="MobiDB-lite"/>
    </source>
</evidence>
<evidence type="ECO:0000313" key="6">
    <source>
        <dbReference type="EMBL" id="UUI76167.1"/>
    </source>
</evidence>
<keyword evidence="4" id="KW-0472">Membrane</keyword>
<accession>A0ABY5L071</accession>
<keyword evidence="7" id="KW-1185">Reference proteome</keyword>
<feature type="region of interest" description="Disordered" evidence="3">
    <location>
        <begin position="71"/>
        <end position="93"/>
    </location>
</feature>
<keyword evidence="4" id="KW-0812">Transmembrane</keyword>
<gene>
    <name evidence="6" type="ORF">NP064_04490</name>
</gene>
<dbReference type="Gene3D" id="1.10.10.1320">
    <property type="entry name" value="Anti-sigma factor, zinc-finger domain"/>
    <property type="match status" value="1"/>
</dbReference>
<name>A0ABY5L071_9CELL</name>
<evidence type="ECO:0000259" key="5">
    <source>
        <dbReference type="Pfam" id="PF13490"/>
    </source>
</evidence>